<dbReference type="Proteomes" id="UP001439008">
    <property type="component" value="Unassembled WGS sequence"/>
</dbReference>
<gene>
    <name evidence="13" type="ORF">MHBO_004201</name>
</gene>
<dbReference type="PANTHER" id="PTHR45671">
    <property type="entry name" value="SOLUTE CARRIER FAMILY 25 (MITOCHONDRIAL CARRIER PHOSPHATE CARRIER), MEMBER 3, LIKE-RELATED-RELATED"/>
    <property type="match status" value="1"/>
</dbReference>
<evidence type="ECO:0000256" key="7">
    <source>
        <dbReference type="ARBA" id="ARBA00022989"/>
    </source>
</evidence>
<reference evidence="13 14" key="1">
    <citation type="journal article" date="2024" name="BMC Biol.">
        <title>Comparative genomics of Ascetosporea gives new insight into the evolutionary basis for animal parasitism in Rhizaria.</title>
        <authorList>
            <person name="Hiltunen Thoren M."/>
            <person name="Onut-Brannstrom I."/>
            <person name="Alfjorden A."/>
            <person name="Peckova H."/>
            <person name="Swords F."/>
            <person name="Hooper C."/>
            <person name="Holzer A.S."/>
            <person name="Bass D."/>
            <person name="Burki F."/>
        </authorList>
    </citation>
    <scope>NUCLEOTIDE SEQUENCE [LARGE SCALE GENOMIC DNA]</scope>
    <source>
        <strain evidence="13">20-A016</strain>
    </source>
</reference>
<keyword evidence="7 12" id="KW-1133">Transmembrane helix</keyword>
<evidence type="ECO:0000256" key="4">
    <source>
        <dbReference type="ARBA" id="ARBA00022692"/>
    </source>
</evidence>
<dbReference type="PROSITE" id="PS50920">
    <property type="entry name" value="SOLCAR"/>
    <property type="match status" value="1"/>
</dbReference>
<keyword evidence="3 11" id="KW-0813">Transport</keyword>
<evidence type="ECO:0000256" key="1">
    <source>
        <dbReference type="ARBA" id="ARBA00004448"/>
    </source>
</evidence>
<dbReference type="InterPro" id="IPR044677">
    <property type="entry name" value="SLC25A3/Pic2/Mir1-like"/>
</dbReference>
<evidence type="ECO:0000313" key="14">
    <source>
        <dbReference type="Proteomes" id="UP001439008"/>
    </source>
</evidence>
<organism evidence="13 14">
    <name type="scientific">Bonamia ostreae</name>
    <dbReference type="NCBI Taxonomy" id="126728"/>
    <lineage>
        <taxon>Eukaryota</taxon>
        <taxon>Sar</taxon>
        <taxon>Rhizaria</taxon>
        <taxon>Endomyxa</taxon>
        <taxon>Ascetosporea</taxon>
        <taxon>Haplosporida</taxon>
        <taxon>Bonamia</taxon>
    </lineage>
</organism>
<dbReference type="Pfam" id="PF00153">
    <property type="entry name" value="Mito_carr"/>
    <property type="match status" value="1"/>
</dbReference>
<evidence type="ECO:0000256" key="3">
    <source>
        <dbReference type="ARBA" id="ARBA00022448"/>
    </source>
</evidence>
<dbReference type="PANTHER" id="PTHR45671:SF10">
    <property type="entry name" value="SOLUTE CARRIER FAMILY 25 MEMBER 3"/>
    <property type="match status" value="1"/>
</dbReference>
<protein>
    <submittedName>
        <fullName evidence="13">Uncharacterized protein</fullName>
    </submittedName>
</protein>
<comment type="similarity">
    <text evidence="2 11">Belongs to the mitochondrial carrier (TC 2.A.29) family.</text>
</comment>
<evidence type="ECO:0000256" key="8">
    <source>
        <dbReference type="ARBA" id="ARBA00023128"/>
    </source>
</evidence>
<dbReference type="InterPro" id="IPR018108">
    <property type="entry name" value="MCP_transmembrane"/>
</dbReference>
<keyword evidence="14" id="KW-1185">Reference proteome</keyword>
<proteinExistence type="inferred from homology"/>
<keyword evidence="5" id="KW-0677">Repeat</keyword>
<keyword evidence="6" id="KW-0999">Mitochondrion inner membrane</keyword>
<evidence type="ECO:0000256" key="11">
    <source>
        <dbReference type="RuleBase" id="RU000488"/>
    </source>
</evidence>
<feature type="transmembrane region" description="Helical" evidence="12">
    <location>
        <begin position="54"/>
        <end position="76"/>
    </location>
</feature>
<keyword evidence="9 10" id="KW-0472">Membrane</keyword>
<evidence type="ECO:0000256" key="10">
    <source>
        <dbReference type="PROSITE-ProRule" id="PRU00282"/>
    </source>
</evidence>
<evidence type="ECO:0000256" key="6">
    <source>
        <dbReference type="ARBA" id="ARBA00022792"/>
    </source>
</evidence>
<keyword evidence="8" id="KW-0496">Mitochondrion</keyword>
<evidence type="ECO:0000256" key="12">
    <source>
        <dbReference type="SAM" id="Phobius"/>
    </source>
</evidence>
<comment type="caution">
    <text evidence="13">The sequence shown here is derived from an EMBL/GenBank/DDBJ whole genome shotgun (WGS) entry which is preliminary data.</text>
</comment>
<accession>A0ABV2AT73</accession>
<keyword evidence="4 10" id="KW-0812">Transmembrane</keyword>
<sequence length="100" mass="10723">MEQLRVTFLAGYSAGIICALVSHPADSLVSLMGKSSFKGKGFVAIAKNVGFRKLMFNGLMVRILMIGTLTGFQWWIYDSFKTALGLGTSGGGAAQSKNRK</sequence>
<feature type="repeat" description="Solcar" evidence="10">
    <location>
        <begin position="2"/>
        <end position="83"/>
    </location>
</feature>
<evidence type="ECO:0000313" key="13">
    <source>
        <dbReference type="EMBL" id="MES1922679.1"/>
    </source>
</evidence>
<name>A0ABV2AT73_9EUKA</name>
<evidence type="ECO:0000256" key="5">
    <source>
        <dbReference type="ARBA" id="ARBA00022737"/>
    </source>
</evidence>
<evidence type="ECO:0000256" key="9">
    <source>
        <dbReference type="ARBA" id="ARBA00023136"/>
    </source>
</evidence>
<dbReference type="EMBL" id="JBDODL010003400">
    <property type="protein sequence ID" value="MES1922679.1"/>
    <property type="molecule type" value="Genomic_DNA"/>
</dbReference>
<evidence type="ECO:0000256" key="2">
    <source>
        <dbReference type="ARBA" id="ARBA00006375"/>
    </source>
</evidence>
<dbReference type="SUPFAM" id="SSF103506">
    <property type="entry name" value="Mitochondrial carrier"/>
    <property type="match status" value="1"/>
</dbReference>
<dbReference type="Gene3D" id="1.50.40.10">
    <property type="entry name" value="Mitochondrial carrier domain"/>
    <property type="match status" value="1"/>
</dbReference>
<comment type="subcellular location">
    <subcellularLocation>
        <location evidence="1">Mitochondrion inner membrane</location>
        <topology evidence="1">Multi-pass membrane protein</topology>
    </subcellularLocation>
</comment>
<dbReference type="InterPro" id="IPR023395">
    <property type="entry name" value="MCP_dom_sf"/>
</dbReference>